<evidence type="ECO:0000256" key="3">
    <source>
        <dbReference type="RuleBase" id="RU004447"/>
    </source>
</evidence>
<evidence type="ECO:0000313" key="9">
    <source>
        <dbReference type="Proteomes" id="UP001229955"/>
    </source>
</evidence>
<evidence type="ECO:0000313" key="8">
    <source>
        <dbReference type="EMBL" id="WKW16400.1"/>
    </source>
</evidence>
<dbReference type="InterPro" id="IPR011249">
    <property type="entry name" value="Metalloenz_LuxS/M16"/>
</dbReference>
<keyword evidence="9" id="KW-1185">Reference proteome</keyword>
<dbReference type="PROSITE" id="PS00143">
    <property type="entry name" value="INSULINASE"/>
    <property type="match status" value="1"/>
</dbReference>
<dbReference type="AlphaFoldDB" id="A0AA49JX54"/>
<sequence length="942" mass="103437">MQHASLNYRLAVGLFATALALASVPCIALAQQPAAAARPAALPAGITRGASVEGITEYALANGLKVLLFPDQSKPTVTVNITYLVGSRHEGYGETGMAHLLEHLVFKGTPKHPNIPQELTERGAFPNGTTWYDRTNYFETMPASDANLEWALDLEADRMVNSYIAKKDLESEFTVVRNEFESGENSPVNVTLQRTMAAAFDWHNYGKSTIGARADIENVPIERLQAFYRRYYQPDNAILVVAGKFDEAAALRLIATKFGSIPRPQRSLDRGNLLFPTYTRDPDQDGEREVTVRRVGDQQAVIAAYKVPAGTHPDFAAIDVLAQVLTRTPGGRLHSALVQPGLVAQAGSQAFQLAEPGLLFGLALLRKEQSVDSARRVLLATMEGFAARPVTADEVTQAKAALTRQIELSMNNSQNIALDLSEWASMGDWRLLFIHRDRIEAVTPADVQRVATTYFKPDNRTVGTFIPTDAPARVTIPTIAQATVDSVARAYRGRAAMAAGEAFDPSPSNIDARTVRGQLANGFKLAMLPKQTRGNQVVARISLRHGNLETLSGRNHIAAFMPGMLDKGTRTRSRQQIREEFDRLKAQVSFVGAGNNIQASVTTTRENLMPTLRLVGEILKTPTFPAEEFEELRRQQLAAIESNKSEPVALAATEYQRRMSPYPKGHPLAVTSFEEDIANLQAMTVEQVRSIYTELVGASYGDLAIVGDFDRAEVEAWAKETFEGWRSPKPFARAERQFFDVPQFNVSIETPDKANAFFIAGQNLRLRDDSPDYPALTIGNFILGGGFLNSRLATRIRQRDGISYGVGSGLSAQSLDQVGSFSANAIYAPENVLRLETAFGEEIGRILSEGITAEELEAARNAWLQQRVQMRANDGFVASMFAAQYITGRTMAFEQQLDDKVRALTVNDVNAAMRRHINLARISTVKAGDFKNKPPVAPPTRP</sequence>
<name>A0AA49JX54_9BACT</name>
<dbReference type="Pfam" id="PF05193">
    <property type="entry name" value="Peptidase_M16_C"/>
    <property type="match status" value="2"/>
</dbReference>
<proteinExistence type="inferred from homology"/>
<feature type="domain" description="Peptidase M16 C-terminal" evidence="6">
    <location>
        <begin position="220"/>
        <end position="402"/>
    </location>
</feature>
<organism evidence="7">
    <name type="scientific">Pseudogemmatithrix spongiicola</name>
    <dbReference type="NCBI Taxonomy" id="3062599"/>
    <lineage>
        <taxon>Bacteria</taxon>
        <taxon>Pseudomonadati</taxon>
        <taxon>Gemmatimonadota</taxon>
        <taxon>Gemmatimonadia</taxon>
        <taxon>Gemmatimonadales</taxon>
        <taxon>Gemmatimonadaceae</taxon>
        <taxon>Pseudogemmatithrix</taxon>
    </lineage>
</organism>
<comment type="cofactor">
    <cofactor evidence="1">
        <name>Zn(2+)</name>
        <dbReference type="ChEBI" id="CHEBI:29105"/>
    </cofactor>
</comment>
<dbReference type="EMBL" id="CP130612">
    <property type="protein sequence ID" value="WKW13493.1"/>
    <property type="molecule type" value="Genomic_DNA"/>
</dbReference>
<evidence type="ECO:0000256" key="2">
    <source>
        <dbReference type="ARBA" id="ARBA00007261"/>
    </source>
</evidence>
<keyword evidence="4" id="KW-0732">Signal</keyword>
<dbReference type="GO" id="GO:0004222">
    <property type="term" value="F:metalloendopeptidase activity"/>
    <property type="evidence" value="ECO:0007669"/>
    <property type="project" value="InterPro"/>
</dbReference>
<dbReference type="GO" id="GO:0046872">
    <property type="term" value="F:metal ion binding"/>
    <property type="evidence" value="ECO:0007669"/>
    <property type="project" value="InterPro"/>
</dbReference>
<dbReference type="KEGG" id="pspc:Strain318_002816"/>
<feature type="domain" description="Peptidase M16 N-terminal" evidence="5">
    <location>
        <begin position="66"/>
        <end position="211"/>
    </location>
</feature>
<accession>A0AA49JX54</accession>
<evidence type="ECO:0000256" key="1">
    <source>
        <dbReference type="ARBA" id="ARBA00001947"/>
    </source>
</evidence>
<reference evidence="7" key="1">
    <citation type="submission" date="2023-07" db="EMBL/GenBank/DDBJ databases">
        <authorList>
            <person name="Haufschild T."/>
            <person name="Kallscheuer N."/>
            <person name="Hammer J."/>
            <person name="Kohn T."/>
            <person name="Kabuu M."/>
            <person name="Jogler M."/>
            <person name="Wohfarth N."/>
            <person name="Heuer A."/>
            <person name="Rohde M."/>
            <person name="van Teeseling M.C.F."/>
            <person name="Jogler C."/>
        </authorList>
    </citation>
    <scope>NUCLEOTIDE SEQUENCE</scope>
    <source>
        <strain evidence="7">Strain 138</strain>
        <strain evidence="8">Strain 318</strain>
    </source>
</reference>
<evidence type="ECO:0000259" key="6">
    <source>
        <dbReference type="Pfam" id="PF05193"/>
    </source>
</evidence>
<dbReference type="RefSeq" id="WP_367886346.1">
    <property type="nucleotide sequence ID" value="NZ_CP130612.1"/>
</dbReference>
<evidence type="ECO:0000259" key="5">
    <source>
        <dbReference type="Pfam" id="PF00675"/>
    </source>
</evidence>
<dbReference type="SUPFAM" id="SSF63411">
    <property type="entry name" value="LuxS/MPP-like metallohydrolase"/>
    <property type="match status" value="4"/>
</dbReference>
<dbReference type="InterPro" id="IPR011765">
    <property type="entry name" value="Pept_M16_N"/>
</dbReference>
<dbReference type="InterPro" id="IPR001431">
    <property type="entry name" value="Pept_M16_Zn_BS"/>
</dbReference>
<dbReference type="Pfam" id="PF00675">
    <property type="entry name" value="Peptidase_M16"/>
    <property type="match status" value="1"/>
</dbReference>
<dbReference type="PANTHER" id="PTHR11851:SF49">
    <property type="entry name" value="MITOCHONDRIAL-PROCESSING PEPTIDASE SUBUNIT ALPHA"/>
    <property type="match status" value="1"/>
</dbReference>
<evidence type="ECO:0000256" key="4">
    <source>
        <dbReference type="SAM" id="SignalP"/>
    </source>
</evidence>
<evidence type="ECO:0000313" key="7">
    <source>
        <dbReference type="EMBL" id="WKW13493.1"/>
    </source>
</evidence>
<dbReference type="InterPro" id="IPR007863">
    <property type="entry name" value="Peptidase_M16_C"/>
</dbReference>
<dbReference type="GO" id="GO:0006508">
    <property type="term" value="P:proteolysis"/>
    <property type="evidence" value="ECO:0007669"/>
    <property type="project" value="InterPro"/>
</dbReference>
<dbReference type="Gene3D" id="3.30.830.10">
    <property type="entry name" value="Metalloenzyme, LuxS/M16 peptidase-like"/>
    <property type="match status" value="4"/>
</dbReference>
<feature type="domain" description="Peptidase M16 C-terminal" evidence="6">
    <location>
        <begin position="683"/>
        <end position="862"/>
    </location>
</feature>
<accession>A0AA49K2P7</accession>
<gene>
    <name evidence="7" type="ORF">Strain138_002816</name>
    <name evidence="8" type="ORF">Strain318_002816</name>
</gene>
<dbReference type="PANTHER" id="PTHR11851">
    <property type="entry name" value="METALLOPROTEASE"/>
    <property type="match status" value="1"/>
</dbReference>
<comment type="similarity">
    <text evidence="2 3">Belongs to the peptidase M16 family.</text>
</comment>
<dbReference type="InterPro" id="IPR050361">
    <property type="entry name" value="MPP/UQCRC_Complex"/>
</dbReference>
<feature type="signal peptide" evidence="4">
    <location>
        <begin position="1"/>
        <end position="30"/>
    </location>
</feature>
<dbReference type="Proteomes" id="UP001229955">
    <property type="component" value="Chromosome"/>
</dbReference>
<protein>
    <submittedName>
        <fullName evidence="7">Pitrilysin family protein</fullName>
    </submittedName>
</protein>
<feature type="chain" id="PRO_5041316289" evidence="4">
    <location>
        <begin position="31"/>
        <end position="942"/>
    </location>
</feature>
<dbReference type="EMBL" id="CP130613">
    <property type="protein sequence ID" value="WKW16400.1"/>
    <property type="molecule type" value="Genomic_DNA"/>
</dbReference>